<keyword evidence="2" id="KW-0274">FAD</keyword>
<keyword evidence="2" id="KW-0547">Nucleotide-binding</keyword>
<dbReference type="SMR" id="A0A225DMX6"/>
<keyword evidence="2" id="KW-0285">Flavoprotein</keyword>
<feature type="binding site" evidence="2">
    <location>
        <begin position="10"/>
        <end position="13"/>
    </location>
    <ligand>
        <name>FAD</name>
        <dbReference type="ChEBI" id="CHEBI:57692"/>
    </ligand>
</feature>
<gene>
    <name evidence="3" type="ORF">FRUB_05798</name>
</gene>
<feature type="active site" evidence="1">
    <location>
        <position position="75"/>
    </location>
</feature>
<dbReference type="GO" id="GO:0004497">
    <property type="term" value="F:monooxygenase activity"/>
    <property type="evidence" value="ECO:0007669"/>
    <property type="project" value="InterPro"/>
</dbReference>
<evidence type="ECO:0000256" key="2">
    <source>
        <dbReference type="PIRSR" id="PIRSR011396-2"/>
    </source>
</evidence>
<comment type="caution">
    <text evidence="3">The sequence shown here is derived from an EMBL/GenBank/DDBJ whole genome shotgun (WGS) entry which is preliminary data.</text>
</comment>
<evidence type="ECO:0000313" key="4">
    <source>
        <dbReference type="Proteomes" id="UP000214646"/>
    </source>
</evidence>
<name>A0A225DMX6_9BACT</name>
<dbReference type="RefSeq" id="WP_088256729.1">
    <property type="nucleotide sequence ID" value="NZ_NIDE01000009.1"/>
</dbReference>
<keyword evidence="4" id="KW-1185">Reference proteome</keyword>
<dbReference type="AlphaFoldDB" id="A0A225DMX6"/>
<feature type="binding site" evidence="2">
    <location>
        <position position="75"/>
    </location>
    <ligand>
        <name>7-chloro-L-tryptophan</name>
        <dbReference type="ChEBI" id="CHEBI:58713"/>
    </ligand>
</feature>
<sequence length="500" mass="56184">MIRSVIVLGGGSAGFLAALTLKTKLPQLNIMVIHSKDIGIIGVGEATTVALPKLLHGYLSFDPGDFYRRVETTWKLGIRFLWGPRPYFDYTFGFQLDWKWANLGKFNGFYCDDDFSYVDTQSALMSHNKAFVRRPDGSPMVGINNYAYHIENQKFVEFLHQKALERGVTVRDETVDEVLQDDAGIAGLRVASGVVRAADLYVDCSGFRSTLLGKTLGEPYTSFKSSLYNDRAVTGGWARGSDEPVKPYTTAESMDHGWCWQIDHLDRINRGYVYSTDFVSDSEAEAEFRRKNPEVTSTRLVRFSTGRYHRSWVKNVVGIGNSAGFVEPLESTGLAVICDESRLLAEALSDADCHPTPSLMAAYNDIFAREWDAIRFFLAIHFKYNTRFDTPYWRACRADIDIGSAAAVVDFYRENGPTPYAKTTVLGTNDIFGMEGYLCLLVGQKVPYNRAHKPTPQERLLWRGIQAENRVKALTAVDVADAYQAVSAPSWQWNTDVFRV</sequence>
<dbReference type="OrthoDB" id="462203at2"/>
<proteinExistence type="predicted"/>
<organism evidence="3 4">
    <name type="scientific">Fimbriiglobus ruber</name>
    <dbReference type="NCBI Taxonomy" id="1908690"/>
    <lineage>
        <taxon>Bacteria</taxon>
        <taxon>Pseudomonadati</taxon>
        <taxon>Planctomycetota</taxon>
        <taxon>Planctomycetia</taxon>
        <taxon>Gemmatales</taxon>
        <taxon>Gemmataceae</taxon>
        <taxon>Fimbriiglobus</taxon>
    </lineage>
</organism>
<dbReference type="PIRSF" id="PIRSF011396">
    <property type="entry name" value="Trp_halogenase"/>
    <property type="match status" value="1"/>
</dbReference>
<feature type="binding site" evidence="2">
    <location>
        <position position="330"/>
    </location>
    <ligand>
        <name>L-tryptophan</name>
        <dbReference type="ChEBI" id="CHEBI:57912"/>
    </ligand>
</feature>
<dbReference type="EMBL" id="NIDE01000009">
    <property type="protein sequence ID" value="OWK39908.1"/>
    <property type="molecule type" value="Genomic_DNA"/>
</dbReference>
<dbReference type="InterPro" id="IPR006905">
    <property type="entry name" value="Flavin_halogenase"/>
</dbReference>
<dbReference type="GO" id="GO:0000166">
    <property type="term" value="F:nucleotide binding"/>
    <property type="evidence" value="ECO:0007669"/>
    <property type="project" value="UniProtKB-KW"/>
</dbReference>
<dbReference type="SUPFAM" id="SSF51905">
    <property type="entry name" value="FAD/NAD(P)-binding domain"/>
    <property type="match status" value="1"/>
</dbReference>
<accession>A0A225DMX6</accession>
<protein>
    <submittedName>
        <fullName evidence="3">Tryptophan halogenase</fullName>
    </submittedName>
</protein>
<feature type="binding site" evidence="2">
    <location>
        <position position="175"/>
    </location>
    <ligand>
        <name>FAD</name>
        <dbReference type="ChEBI" id="CHEBI:57692"/>
    </ligand>
</feature>
<evidence type="ECO:0000256" key="1">
    <source>
        <dbReference type="PIRSR" id="PIRSR011396-1"/>
    </source>
</evidence>
<evidence type="ECO:0000313" key="3">
    <source>
        <dbReference type="EMBL" id="OWK39908.1"/>
    </source>
</evidence>
<dbReference type="InterPro" id="IPR033856">
    <property type="entry name" value="Trp_halogen"/>
</dbReference>
<dbReference type="PANTHER" id="PTHR43747">
    <property type="entry name" value="FAD-BINDING PROTEIN"/>
    <property type="match status" value="1"/>
</dbReference>
<dbReference type="PANTHER" id="PTHR43747:SF4">
    <property type="entry name" value="FLAVIN-DEPENDENT TRYPTOPHAN HALOGENASE"/>
    <property type="match status" value="1"/>
</dbReference>
<dbReference type="Pfam" id="PF04820">
    <property type="entry name" value="Trp_halogenase"/>
    <property type="match status" value="1"/>
</dbReference>
<dbReference type="Gene3D" id="3.50.50.60">
    <property type="entry name" value="FAD/NAD(P)-binding domain"/>
    <property type="match status" value="1"/>
</dbReference>
<reference evidence="4" key="1">
    <citation type="submission" date="2017-06" db="EMBL/GenBank/DDBJ databases">
        <title>Genome analysis of Fimbriiglobus ruber SP5, the first member of the order Planctomycetales with confirmed chitinolytic capability.</title>
        <authorList>
            <person name="Ravin N.V."/>
            <person name="Rakitin A.L."/>
            <person name="Ivanova A.A."/>
            <person name="Beletsky A.V."/>
            <person name="Kulichevskaya I.S."/>
            <person name="Mardanov A.V."/>
            <person name="Dedysh S.N."/>
        </authorList>
    </citation>
    <scope>NUCLEOTIDE SEQUENCE [LARGE SCALE GENOMIC DNA]</scope>
    <source>
        <strain evidence="4">SP5</strain>
    </source>
</reference>
<dbReference type="InterPro" id="IPR036188">
    <property type="entry name" value="FAD/NAD-bd_sf"/>
</dbReference>
<dbReference type="InterPro" id="IPR050816">
    <property type="entry name" value="Flavin-dep_Halogenase_NPB"/>
</dbReference>
<dbReference type="Proteomes" id="UP000214646">
    <property type="component" value="Unassembled WGS sequence"/>
</dbReference>